<feature type="signal peptide" evidence="1">
    <location>
        <begin position="1"/>
        <end position="20"/>
    </location>
</feature>
<sequence>MKTKTILTSSVLAVFLSLNACGQFNLATQTTPIVKQSSSGICHDKTSSSYHRTKKFVAFDSVAACINSGGRLPKSKTNAIDKATKEAIDKNRSFVELYDRSDWPHWLDSDKDCQNTRNELLIETSTKPVSFKSEKQCNVLLGQWYDPYSGGTYSVSKELDLDHIVPLKFAHGGDKWSRQRKALFANDVENLILVQASLNRRKGAKGLDEWIPPNHPYRCEYIERFNRVMTKYALAFIPSEQRIVDRMVKACSQSN</sequence>
<keyword evidence="4" id="KW-1185">Reference proteome</keyword>
<dbReference type="Gene3D" id="1.10.30.50">
    <property type="match status" value="1"/>
</dbReference>
<gene>
    <name evidence="3" type="ORF">GPLA_4064</name>
</gene>
<protein>
    <recommendedName>
        <fullName evidence="2">GmrSD restriction endonucleases C-terminal domain-containing protein</fullName>
    </recommendedName>
</protein>
<dbReference type="Proteomes" id="UP000006322">
    <property type="component" value="Unassembled WGS sequence"/>
</dbReference>
<dbReference type="AlphaFoldDB" id="K7A1Y4"/>
<organism evidence="3 4">
    <name type="scientific">Paraglaciecola polaris LMG 21857</name>
    <dbReference type="NCBI Taxonomy" id="1129793"/>
    <lineage>
        <taxon>Bacteria</taxon>
        <taxon>Pseudomonadati</taxon>
        <taxon>Pseudomonadota</taxon>
        <taxon>Gammaproteobacteria</taxon>
        <taxon>Alteromonadales</taxon>
        <taxon>Alteromonadaceae</taxon>
        <taxon>Paraglaciecola</taxon>
    </lineage>
</organism>
<reference evidence="4" key="1">
    <citation type="journal article" date="2014" name="Environ. Microbiol.">
        <title>Comparative genomics of the marine bacterial genus Glaciecola reveals the high degree of genomic diversity and genomic characteristic for cold adaptation.</title>
        <authorList>
            <person name="Qin Q.L."/>
            <person name="Xie B.B."/>
            <person name="Yu Y."/>
            <person name="Shu Y.L."/>
            <person name="Rong J.C."/>
            <person name="Zhang Y.J."/>
            <person name="Zhao D.L."/>
            <person name="Chen X.L."/>
            <person name="Zhang X.Y."/>
            <person name="Chen B."/>
            <person name="Zhou B.C."/>
            <person name="Zhang Y.Z."/>
        </authorList>
    </citation>
    <scope>NUCLEOTIDE SEQUENCE [LARGE SCALE GENOMIC DNA]</scope>
    <source>
        <strain evidence="4">LMG 21857</strain>
    </source>
</reference>
<accession>K7A1Y4</accession>
<comment type="caution">
    <text evidence="3">The sequence shown here is derived from an EMBL/GenBank/DDBJ whole genome shotgun (WGS) entry which is preliminary data.</text>
</comment>
<keyword evidence="1" id="KW-0732">Signal</keyword>
<dbReference type="OrthoDB" id="5196645at2"/>
<proteinExistence type="predicted"/>
<dbReference type="InterPro" id="IPR011089">
    <property type="entry name" value="GmrSD_C"/>
</dbReference>
<evidence type="ECO:0000256" key="1">
    <source>
        <dbReference type="SAM" id="SignalP"/>
    </source>
</evidence>
<dbReference type="STRING" id="1129793.GPLA_4064"/>
<evidence type="ECO:0000313" key="4">
    <source>
        <dbReference type="Proteomes" id="UP000006322"/>
    </source>
</evidence>
<dbReference type="EMBL" id="BAER01000120">
    <property type="protein sequence ID" value="GAC34943.1"/>
    <property type="molecule type" value="Genomic_DNA"/>
</dbReference>
<feature type="domain" description="GmrSD restriction endonucleases C-terminal" evidence="2">
    <location>
        <begin position="126"/>
        <end position="242"/>
    </location>
</feature>
<evidence type="ECO:0000259" key="2">
    <source>
        <dbReference type="Pfam" id="PF07510"/>
    </source>
</evidence>
<dbReference type="Pfam" id="PF07510">
    <property type="entry name" value="GmrSD_C"/>
    <property type="match status" value="1"/>
</dbReference>
<name>K7A1Y4_9ALTE</name>
<dbReference type="RefSeq" id="WP_007106707.1">
    <property type="nucleotide sequence ID" value="NZ_BAER01000120.1"/>
</dbReference>
<evidence type="ECO:0000313" key="3">
    <source>
        <dbReference type="EMBL" id="GAC34943.1"/>
    </source>
</evidence>
<feature type="chain" id="PRO_5003901296" description="GmrSD restriction endonucleases C-terminal domain-containing protein" evidence="1">
    <location>
        <begin position="21"/>
        <end position="255"/>
    </location>
</feature>